<sequence length="103" mass="11671">MKLASWRRFAASNLFNLVNGNIGSMLWISAFMFLIMHKCDFQDVAAELKKLENLKADLEAQLKTVNTSITSARARLAVPEKKESSLIMQVMKFLCTSSQRKKS</sequence>
<evidence type="ECO:0000313" key="3">
    <source>
        <dbReference type="EMBL" id="CAA7042190.1"/>
    </source>
</evidence>
<dbReference type="Proteomes" id="UP000467841">
    <property type="component" value="Unassembled WGS sequence"/>
</dbReference>
<gene>
    <name evidence="3" type="ORF">MERR_LOCUS29425</name>
</gene>
<protein>
    <submittedName>
        <fullName evidence="3">Uncharacterized protein</fullName>
    </submittedName>
</protein>
<keyword evidence="4" id="KW-1185">Reference proteome</keyword>
<reference evidence="3" key="1">
    <citation type="submission" date="2020-01" db="EMBL/GenBank/DDBJ databases">
        <authorList>
            <person name="Mishra B."/>
        </authorList>
    </citation>
    <scope>NUCLEOTIDE SEQUENCE [LARGE SCALE GENOMIC DNA]</scope>
</reference>
<keyword evidence="1" id="KW-0175">Coiled coil</keyword>
<organism evidence="3 4">
    <name type="scientific">Microthlaspi erraticum</name>
    <dbReference type="NCBI Taxonomy" id="1685480"/>
    <lineage>
        <taxon>Eukaryota</taxon>
        <taxon>Viridiplantae</taxon>
        <taxon>Streptophyta</taxon>
        <taxon>Embryophyta</taxon>
        <taxon>Tracheophyta</taxon>
        <taxon>Spermatophyta</taxon>
        <taxon>Magnoliopsida</taxon>
        <taxon>eudicotyledons</taxon>
        <taxon>Gunneridae</taxon>
        <taxon>Pentapetalae</taxon>
        <taxon>rosids</taxon>
        <taxon>malvids</taxon>
        <taxon>Brassicales</taxon>
        <taxon>Brassicaceae</taxon>
        <taxon>Coluteocarpeae</taxon>
        <taxon>Microthlaspi</taxon>
    </lineage>
</organism>
<evidence type="ECO:0000313" key="4">
    <source>
        <dbReference type="Proteomes" id="UP000467841"/>
    </source>
</evidence>
<proteinExistence type="predicted"/>
<evidence type="ECO:0000256" key="1">
    <source>
        <dbReference type="SAM" id="Coils"/>
    </source>
</evidence>
<comment type="caution">
    <text evidence="3">The sequence shown here is derived from an EMBL/GenBank/DDBJ whole genome shotgun (WGS) entry which is preliminary data.</text>
</comment>
<feature type="transmembrane region" description="Helical" evidence="2">
    <location>
        <begin position="12"/>
        <end position="36"/>
    </location>
</feature>
<accession>A0A6D2K0E7</accession>
<keyword evidence="2" id="KW-1133">Transmembrane helix</keyword>
<dbReference type="EMBL" id="CACVBM020001262">
    <property type="protein sequence ID" value="CAA7042190.1"/>
    <property type="molecule type" value="Genomic_DNA"/>
</dbReference>
<name>A0A6D2K0E7_9BRAS</name>
<feature type="coiled-coil region" evidence="1">
    <location>
        <begin position="41"/>
        <end position="75"/>
    </location>
</feature>
<keyword evidence="2" id="KW-0472">Membrane</keyword>
<keyword evidence="2" id="KW-0812">Transmembrane</keyword>
<dbReference type="AlphaFoldDB" id="A0A6D2K0E7"/>
<evidence type="ECO:0000256" key="2">
    <source>
        <dbReference type="SAM" id="Phobius"/>
    </source>
</evidence>